<dbReference type="GO" id="GO:0016853">
    <property type="term" value="F:isomerase activity"/>
    <property type="evidence" value="ECO:0007669"/>
    <property type="project" value="UniProtKB-KW"/>
</dbReference>
<feature type="domain" description="Ubiquitin-like protease family profile" evidence="3">
    <location>
        <begin position="115"/>
        <end position="220"/>
    </location>
</feature>
<dbReference type="GO" id="GO:0008234">
    <property type="term" value="F:cysteine-type peptidase activity"/>
    <property type="evidence" value="ECO:0007669"/>
    <property type="project" value="InterPro"/>
</dbReference>
<dbReference type="Gramene" id="OE9A077842T1">
    <property type="protein sequence ID" value="OE9A077842C1"/>
    <property type="gene ID" value="OE9A077842"/>
</dbReference>
<dbReference type="AlphaFoldDB" id="A0A8S0UUK5"/>
<sequence length="290" mass="33544">MEMVQPYMDGVLYDKPQEPSLSRHSRSSKINRTVKKSKPCILMITDGRLGHSSDIDNDDDFVIHLYDDNGNHFLSILPWTLRWSQTRCHIDSCFYYIRQLALYGENVKYKATTTDSHFQAVIKHVYPHFKKDSNVLLTDTQLINDVTGVQLPLSCPWPKVDRVLMPILPTNKAHWMLALLDINERTMSVFNSARRTYPDLRVRADVELFFRVIPHLMRAIGLWNKDLDNDEGDSMELKSCLVMMFHNSKTESMPKEFDAARARLDVAAQLYKHRDIKKATKGGNERSRGA</sequence>
<gene>
    <name evidence="4" type="ORF">OLEA9_A077842</name>
</gene>
<dbReference type="Proteomes" id="UP000594638">
    <property type="component" value="Unassembled WGS sequence"/>
</dbReference>
<protein>
    <submittedName>
        <fullName evidence="4">Peptidyl-prolyl cis-trans isomerase PASTICCINO1</fullName>
    </submittedName>
</protein>
<accession>A0A8S0UUK5</accession>
<dbReference type="Pfam" id="PF02902">
    <property type="entry name" value="Peptidase_C48"/>
    <property type="match status" value="1"/>
</dbReference>
<proteinExistence type="predicted"/>
<evidence type="ECO:0000313" key="5">
    <source>
        <dbReference type="Proteomes" id="UP000594638"/>
    </source>
</evidence>
<reference evidence="4 5" key="1">
    <citation type="submission" date="2019-12" db="EMBL/GenBank/DDBJ databases">
        <authorList>
            <person name="Alioto T."/>
            <person name="Alioto T."/>
            <person name="Gomez Garrido J."/>
        </authorList>
    </citation>
    <scope>NUCLEOTIDE SEQUENCE [LARGE SCALE GENOMIC DNA]</scope>
</reference>
<dbReference type="InterPro" id="IPR003653">
    <property type="entry name" value="Peptidase_C48_C"/>
</dbReference>
<evidence type="ECO:0000256" key="1">
    <source>
        <dbReference type="ARBA" id="ARBA00022670"/>
    </source>
</evidence>
<name>A0A8S0UUK5_OLEEU</name>
<organism evidence="4 5">
    <name type="scientific">Olea europaea subsp. europaea</name>
    <dbReference type="NCBI Taxonomy" id="158383"/>
    <lineage>
        <taxon>Eukaryota</taxon>
        <taxon>Viridiplantae</taxon>
        <taxon>Streptophyta</taxon>
        <taxon>Embryophyta</taxon>
        <taxon>Tracheophyta</taxon>
        <taxon>Spermatophyta</taxon>
        <taxon>Magnoliopsida</taxon>
        <taxon>eudicotyledons</taxon>
        <taxon>Gunneridae</taxon>
        <taxon>Pentapetalae</taxon>
        <taxon>asterids</taxon>
        <taxon>lamiids</taxon>
        <taxon>Lamiales</taxon>
        <taxon>Oleaceae</taxon>
        <taxon>Oleeae</taxon>
        <taxon>Olea</taxon>
    </lineage>
</organism>
<dbReference type="GO" id="GO:0006508">
    <property type="term" value="P:proteolysis"/>
    <property type="evidence" value="ECO:0007669"/>
    <property type="project" value="UniProtKB-KW"/>
</dbReference>
<comment type="caution">
    <text evidence="4">The sequence shown here is derived from an EMBL/GenBank/DDBJ whole genome shotgun (WGS) entry which is preliminary data.</text>
</comment>
<evidence type="ECO:0000313" key="4">
    <source>
        <dbReference type="EMBL" id="CAA3020886.1"/>
    </source>
</evidence>
<evidence type="ECO:0000256" key="2">
    <source>
        <dbReference type="ARBA" id="ARBA00022801"/>
    </source>
</evidence>
<evidence type="ECO:0000259" key="3">
    <source>
        <dbReference type="Pfam" id="PF02902"/>
    </source>
</evidence>
<dbReference type="EMBL" id="CACTIH010009046">
    <property type="protein sequence ID" value="CAA3020886.1"/>
    <property type="molecule type" value="Genomic_DNA"/>
</dbReference>
<dbReference type="OrthoDB" id="693742at2759"/>
<keyword evidence="2" id="KW-0378">Hydrolase</keyword>
<keyword evidence="1" id="KW-0645">Protease</keyword>
<dbReference type="Gene3D" id="3.40.395.10">
    <property type="entry name" value="Adenoviral Proteinase, Chain A"/>
    <property type="match status" value="1"/>
</dbReference>
<keyword evidence="5" id="KW-1185">Reference proteome</keyword>
<keyword evidence="4" id="KW-0413">Isomerase</keyword>